<dbReference type="EMBL" id="JBHULC010000027">
    <property type="protein sequence ID" value="MFD2522959.1"/>
    <property type="molecule type" value="Genomic_DNA"/>
</dbReference>
<sequence>MTIQINTDKNIEGNERFTEYFTSLIEDKLSRYDKITRIELHLSDENGSRDGHPDKRCLIEARLEGKQPIAVTNIADTNEQAVEGALNKLKTSLDTALGKMKNY</sequence>
<dbReference type="SUPFAM" id="SSF69754">
    <property type="entry name" value="Ribosome binding protein Y (YfiA homologue)"/>
    <property type="match status" value="1"/>
</dbReference>
<protein>
    <submittedName>
        <fullName evidence="1">HPF/RaiA family ribosome-associated protein</fullName>
    </submittedName>
</protein>
<name>A0ABW5JA61_9BACT</name>
<dbReference type="InterPro" id="IPR036567">
    <property type="entry name" value="RHF-like"/>
</dbReference>
<organism evidence="1 2">
    <name type="scientific">Emticicia soli</name>
    <dbReference type="NCBI Taxonomy" id="2027878"/>
    <lineage>
        <taxon>Bacteria</taxon>
        <taxon>Pseudomonadati</taxon>
        <taxon>Bacteroidota</taxon>
        <taxon>Cytophagia</taxon>
        <taxon>Cytophagales</taxon>
        <taxon>Leadbetterellaceae</taxon>
        <taxon>Emticicia</taxon>
    </lineage>
</organism>
<proteinExistence type="predicted"/>
<accession>A0ABW5JA61</accession>
<dbReference type="Pfam" id="PF02482">
    <property type="entry name" value="Ribosomal_S30AE"/>
    <property type="match status" value="1"/>
</dbReference>
<evidence type="ECO:0000313" key="1">
    <source>
        <dbReference type="EMBL" id="MFD2522959.1"/>
    </source>
</evidence>
<dbReference type="Proteomes" id="UP001597510">
    <property type="component" value="Unassembled WGS sequence"/>
</dbReference>
<keyword evidence="2" id="KW-1185">Reference proteome</keyword>
<dbReference type="RefSeq" id="WP_340240625.1">
    <property type="nucleotide sequence ID" value="NZ_JBBEWC010000023.1"/>
</dbReference>
<dbReference type="InterPro" id="IPR003489">
    <property type="entry name" value="RHF/RaiA"/>
</dbReference>
<reference evidence="2" key="1">
    <citation type="journal article" date="2019" name="Int. J. Syst. Evol. Microbiol.">
        <title>The Global Catalogue of Microorganisms (GCM) 10K type strain sequencing project: providing services to taxonomists for standard genome sequencing and annotation.</title>
        <authorList>
            <consortium name="The Broad Institute Genomics Platform"/>
            <consortium name="The Broad Institute Genome Sequencing Center for Infectious Disease"/>
            <person name="Wu L."/>
            <person name="Ma J."/>
        </authorList>
    </citation>
    <scope>NUCLEOTIDE SEQUENCE [LARGE SCALE GENOMIC DNA]</scope>
    <source>
        <strain evidence="2">KCTC 52344</strain>
    </source>
</reference>
<comment type="caution">
    <text evidence="1">The sequence shown here is derived from an EMBL/GenBank/DDBJ whole genome shotgun (WGS) entry which is preliminary data.</text>
</comment>
<evidence type="ECO:0000313" key="2">
    <source>
        <dbReference type="Proteomes" id="UP001597510"/>
    </source>
</evidence>
<dbReference type="Gene3D" id="3.30.160.100">
    <property type="entry name" value="Ribosome hibernation promotion factor-like"/>
    <property type="match status" value="1"/>
</dbReference>
<gene>
    <name evidence="1" type="ORF">ACFSR2_18835</name>
</gene>